<feature type="region of interest" description="Disordered" evidence="2">
    <location>
        <begin position="1"/>
        <end position="187"/>
    </location>
</feature>
<keyword evidence="1" id="KW-0175">Coiled coil</keyword>
<feature type="compositionally biased region" description="Polar residues" evidence="2">
    <location>
        <begin position="900"/>
        <end position="922"/>
    </location>
</feature>
<name>A0AAD2JH92_9STRA</name>
<feature type="region of interest" description="Disordered" evidence="2">
    <location>
        <begin position="842"/>
        <end position="923"/>
    </location>
</feature>
<gene>
    <name evidence="3" type="ORF">CYCCA115_LOCUS12229</name>
</gene>
<evidence type="ECO:0000256" key="1">
    <source>
        <dbReference type="SAM" id="Coils"/>
    </source>
</evidence>
<feature type="compositionally biased region" description="Basic and acidic residues" evidence="2">
    <location>
        <begin position="141"/>
        <end position="151"/>
    </location>
</feature>
<sequence>MAPASSQSMRTERRNSGYGVPSNTTPHSRTIPVHLERQNSEDSSVFAGLNTPRGIPQEVSSIGVPHSVRFQDKGKTPRGTPTQVGRYKLKSFNEDYQDSEADDDGTDYLSVVRSKSENSSEHSYMRNMKPMADEDSAFGAESKDFEGERPHGSKHNRRGSNTRRQSGQSSYLMDQGGGSGSYGSVNAYAKSKGTYNMVGQVNFSNKAENEYKPEKGETITAMLDDYEKQMEATLESLTLDDDNRDDIVGDRDYLAEMYDIVPKRVQSEDAHQTLTSEQSKQLQKVLHQARTEVEILKDNNEQFMSEIEQQEEEYRSERKLFEERTRQKISELKVIYQEEIENIIREKDAAIVEASRQATRYGESGRRQIAHLKAQLEKVKAQANGIIRQKIEEAIKTMSAKKEMEVSARLGALRNSYETEFEKIRNERGADVQQAVNQAIAETEQRLATEHEKKLIESLEACRKQAEMENQNAIFASNQSLAHSERQVNKLQKEREGFIKTLEAIKENINQHYPAQMKVFHDRSRDVVGPLKLLQTQQGDSKLENLFKDVVESFGFLLENSSKKSVSYNVVKMDDLQKRLKEQETTREQYREHVDYATPPKEDESKNSEALEGRVHNPVIDRNQSEELYRRDINSQYGGIKNMHSADDLIQGMTKRRERLAHAMAVGQMELKNSLSSDRMQYLKPNDRFVPKGLDANEGNIEQDGEVPEYRRQSCSNLPTGRRSSVESPDAMRAKQSDDYESFISNNSRARDSEPSYESPAKKKSYAILRSFKASKRRGSVGPKADSPMHSTAQGKGQTRTQRLKGYLNTAFEDDFDAGQNDNSTNIDSLTDESLESLQTNTGTEVNQTVNENNGESNLGIDHARSSSSSLERSKSRNPLGMFARAKKDAHDARDAPGIDSTNTRAPTEDTLQPLPNGQELPTNFRKIPGQGFDHRSAGNVINGKKPAVKYDARGVLQNDAYPTRRGQENAVPESVSLQNNTSKSSDYSGSNGYNNDDEVSYLSDNRSIRSVNETTTSLDDEDVSRLRQHTSLTDASDDDESADPFLMTETESSDRTSTQGKIYSASSSRDSSRLERSPYSKQQRGVRSPNTGSEATTAVISHRVRPNFTSFYSKEAPATKTSKVATNFASRIRARRGGRRLGG</sequence>
<accession>A0AAD2JH92</accession>
<feature type="compositionally biased region" description="Polar residues" evidence="2">
    <location>
        <begin position="789"/>
        <end position="801"/>
    </location>
</feature>
<feature type="coiled-coil region" evidence="1">
    <location>
        <begin position="279"/>
        <end position="327"/>
    </location>
</feature>
<feature type="compositionally biased region" description="Polar residues" evidence="2">
    <location>
        <begin position="1003"/>
        <end position="1018"/>
    </location>
</feature>
<dbReference type="EMBL" id="CAKOGP040001758">
    <property type="protein sequence ID" value="CAJ1949701.1"/>
    <property type="molecule type" value="Genomic_DNA"/>
</dbReference>
<reference evidence="3" key="1">
    <citation type="submission" date="2023-08" db="EMBL/GenBank/DDBJ databases">
        <authorList>
            <person name="Audoor S."/>
            <person name="Bilcke G."/>
        </authorList>
    </citation>
    <scope>NUCLEOTIDE SEQUENCE</scope>
</reference>
<feature type="compositionally biased region" description="Polar residues" evidence="2">
    <location>
        <begin position="842"/>
        <end position="857"/>
    </location>
</feature>
<feature type="compositionally biased region" description="Basic and acidic residues" evidence="2">
    <location>
        <begin position="886"/>
        <end position="897"/>
    </location>
</feature>
<keyword evidence="4" id="KW-1185">Reference proteome</keyword>
<feature type="compositionally biased region" description="Polar residues" evidence="2">
    <location>
        <begin position="162"/>
        <end position="172"/>
    </location>
</feature>
<feature type="compositionally biased region" description="Low complexity" evidence="2">
    <location>
        <begin position="980"/>
        <end position="995"/>
    </location>
</feature>
<proteinExistence type="predicted"/>
<feature type="coiled-coil region" evidence="1">
    <location>
        <begin position="481"/>
        <end position="508"/>
    </location>
</feature>
<feature type="compositionally biased region" description="Acidic residues" evidence="2">
    <location>
        <begin position="95"/>
        <end position="106"/>
    </location>
</feature>
<comment type="caution">
    <text evidence="3">The sequence shown here is derived from an EMBL/GenBank/DDBJ whole genome shotgun (WGS) entry which is preliminary data.</text>
</comment>
<dbReference type="AlphaFoldDB" id="A0AAD2JH92"/>
<feature type="region of interest" description="Disordered" evidence="2">
    <location>
        <begin position="581"/>
        <end position="611"/>
    </location>
</feature>
<feature type="region of interest" description="Disordered" evidence="2">
    <location>
        <begin position="959"/>
        <end position="1102"/>
    </location>
</feature>
<dbReference type="Proteomes" id="UP001295423">
    <property type="component" value="Unassembled WGS sequence"/>
</dbReference>
<evidence type="ECO:0000256" key="2">
    <source>
        <dbReference type="SAM" id="MobiDB-lite"/>
    </source>
</evidence>
<organism evidence="3 4">
    <name type="scientific">Cylindrotheca closterium</name>
    <dbReference type="NCBI Taxonomy" id="2856"/>
    <lineage>
        <taxon>Eukaryota</taxon>
        <taxon>Sar</taxon>
        <taxon>Stramenopiles</taxon>
        <taxon>Ochrophyta</taxon>
        <taxon>Bacillariophyta</taxon>
        <taxon>Bacillariophyceae</taxon>
        <taxon>Bacillariophycidae</taxon>
        <taxon>Bacillariales</taxon>
        <taxon>Bacillariaceae</taxon>
        <taxon>Cylindrotheca</taxon>
    </lineage>
</organism>
<feature type="compositionally biased region" description="Basic and acidic residues" evidence="2">
    <location>
        <begin position="114"/>
        <end position="124"/>
    </location>
</feature>
<evidence type="ECO:0000313" key="3">
    <source>
        <dbReference type="EMBL" id="CAJ1949701.1"/>
    </source>
</evidence>
<feature type="compositionally biased region" description="Basic residues" evidence="2">
    <location>
        <begin position="152"/>
        <end position="161"/>
    </location>
</feature>
<protein>
    <submittedName>
        <fullName evidence="3">Uncharacterized protein</fullName>
    </submittedName>
</protein>
<evidence type="ECO:0000313" key="4">
    <source>
        <dbReference type="Proteomes" id="UP001295423"/>
    </source>
</evidence>
<feature type="compositionally biased region" description="Polar residues" evidence="2">
    <location>
        <begin position="1080"/>
        <end position="1100"/>
    </location>
</feature>
<feature type="compositionally biased region" description="Polar residues" evidence="2">
    <location>
        <begin position="713"/>
        <end position="727"/>
    </location>
</feature>
<feature type="region of interest" description="Disordered" evidence="2">
    <location>
        <begin position="687"/>
        <end position="801"/>
    </location>
</feature>